<gene>
    <name evidence="3" type="ORF">MCOS_LOCUS6661</name>
</gene>
<name>A0A0R3UH76_MESCO</name>
<dbReference type="Proteomes" id="UP000267029">
    <property type="component" value="Unassembled WGS sequence"/>
</dbReference>
<reference evidence="5" key="2">
    <citation type="submission" date="2019-11" db="UniProtKB">
        <authorList>
            <consortium name="WormBaseParasite"/>
        </authorList>
    </citation>
    <scope>IDENTIFICATION</scope>
</reference>
<dbReference type="Pfam" id="PF19004">
    <property type="entry name" value="DUF5733"/>
    <property type="match status" value="1"/>
</dbReference>
<feature type="compositionally biased region" description="Basic and acidic residues" evidence="1">
    <location>
        <begin position="1"/>
        <end position="30"/>
    </location>
</feature>
<reference evidence="3 4" key="1">
    <citation type="submission" date="2018-10" db="EMBL/GenBank/DDBJ databases">
        <authorList>
            <consortium name="Pathogen Informatics"/>
        </authorList>
    </citation>
    <scope>NUCLEOTIDE SEQUENCE [LARGE SCALE GENOMIC DNA]</scope>
</reference>
<dbReference type="EMBL" id="UXSR01005282">
    <property type="protein sequence ID" value="VDD80658.1"/>
    <property type="molecule type" value="Genomic_DNA"/>
</dbReference>
<organism evidence="3 4">
    <name type="scientific">Mesocestoides corti</name>
    <name type="common">Flatworm</name>
    <dbReference type="NCBI Taxonomy" id="53468"/>
    <lineage>
        <taxon>Eukaryota</taxon>
        <taxon>Metazoa</taxon>
        <taxon>Spiralia</taxon>
        <taxon>Lophotrochozoa</taxon>
        <taxon>Platyhelminthes</taxon>
        <taxon>Cestoda</taxon>
        <taxon>Eucestoda</taxon>
        <taxon>Cyclophyllidea</taxon>
        <taxon>Mesocestoididae</taxon>
        <taxon>Mesocestoides</taxon>
    </lineage>
</organism>
<dbReference type="InterPro" id="IPR043791">
    <property type="entry name" value="DUF5733"/>
</dbReference>
<protein>
    <submittedName>
        <fullName evidence="5">DUF5733 domain-containing protein</fullName>
    </submittedName>
</protein>
<evidence type="ECO:0000313" key="3">
    <source>
        <dbReference type="EMBL" id="VDD80658.1"/>
    </source>
</evidence>
<evidence type="ECO:0000313" key="5">
    <source>
        <dbReference type="WBParaSite" id="MCU_002357-RA"/>
    </source>
</evidence>
<feature type="region of interest" description="Disordered" evidence="1">
    <location>
        <begin position="1"/>
        <end position="32"/>
    </location>
</feature>
<feature type="compositionally biased region" description="Polar residues" evidence="1">
    <location>
        <begin position="197"/>
        <end position="212"/>
    </location>
</feature>
<sequence>MTKDKKETMEKKKRDKKSNKEKSGKKKDISADAAPTTGECILLKKIRDKKRKEYSEEEVKKIYNSTAQSQADVSAYEAFIYPNKVKFKPLSKAKKLKSIYYTNIAQMVPTPENKCSFLLYVPKSKKVKQFTGLFTWRDPQICNIFQKAVFEVNPEAFKCTDRVSNNAEPKIQKTHPSDNRQISRGSPSEDEPWRNPQFHSSRFSSLSTTKESGLNGVKTMKGMSVTYTHYCPRRCYYQDGETKFNFHLETSSTSACSSDSYDDKDSDGPDFICRDKSSVFYGERMSPRSQYIDRVVRETMQVMN</sequence>
<dbReference type="OrthoDB" id="6247497at2759"/>
<feature type="region of interest" description="Disordered" evidence="1">
    <location>
        <begin position="163"/>
        <end position="215"/>
    </location>
</feature>
<keyword evidence="4" id="KW-1185">Reference proteome</keyword>
<dbReference type="AlphaFoldDB" id="A0A0R3UH76"/>
<proteinExistence type="predicted"/>
<evidence type="ECO:0000259" key="2">
    <source>
        <dbReference type="Pfam" id="PF19004"/>
    </source>
</evidence>
<feature type="domain" description="DUF5733" evidence="2">
    <location>
        <begin position="39"/>
        <end position="153"/>
    </location>
</feature>
<evidence type="ECO:0000313" key="4">
    <source>
        <dbReference type="Proteomes" id="UP000267029"/>
    </source>
</evidence>
<dbReference type="WBParaSite" id="MCU_002357-RA">
    <property type="protein sequence ID" value="MCU_002357-RA"/>
    <property type="gene ID" value="MCU_002357"/>
</dbReference>
<accession>A0A0R3UH76</accession>
<evidence type="ECO:0000256" key="1">
    <source>
        <dbReference type="SAM" id="MobiDB-lite"/>
    </source>
</evidence>